<dbReference type="Gene3D" id="1.20.120.160">
    <property type="entry name" value="HPT domain"/>
    <property type="match status" value="1"/>
</dbReference>
<dbReference type="EMBL" id="CP047166">
    <property type="protein sequence ID" value="QRF68265.1"/>
    <property type="molecule type" value="Genomic_DNA"/>
</dbReference>
<organism evidence="4 5">
    <name type="scientific">Ponticoccus alexandrii</name>
    <dbReference type="NCBI Taxonomy" id="1943633"/>
    <lineage>
        <taxon>Bacteria</taxon>
        <taxon>Pseudomonadati</taxon>
        <taxon>Pseudomonadota</taxon>
        <taxon>Alphaproteobacteria</taxon>
        <taxon>Rhodobacterales</taxon>
        <taxon>Roseobacteraceae</taxon>
        <taxon>Ponticoccus</taxon>
    </lineage>
</organism>
<keyword evidence="4" id="KW-0418">Kinase</keyword>
<evidence type="ECO:0000313" key="5">
    <source>
        <dbReference type="Proteomes" id="UP000596387"/>
    </source>
</evidence>
<keyword evidence="4" id="KW-0808">Transferase</keyword>
<feature type="domain" description="HPt" evidence="3">
    <location>
        <begin position="8"/>
        <end position="108"/>
    </location>
</feature>
<evidence type="ECO:0000256" key="2">
    <source>
        <dbReference type="PROSITE-ProRule" id="PRU00110"/>
    </source>
</evidence>
<dbReference type="GO" id="GO:0016301">
    <property type="term" value="F:kinase activity"/>
    <property type="evidence" value="ECO:0007669"/>
    <property type="project" value="UniProtKB-KW"/>
</dbReference>
<dbReference type="InterPro" id="IPR036641">
    <property type="entry name" value="HPT_dom_sf"/>
</dbReference>
<keyword evidence="5" id="KW-1185">Reference proteome</keyword>
<keyword evidence="1" id="KW-0902">Two-component regulatory system</keyword>
<feature type="modified residue" description="Phosphohistidine" evidence="2">
    <location>
        <position position="52"/>
    </location>
</feature>
<evidence type="ECO:0000256" key="1">
    <source>
        <dbReference type="ARBA" id="ARBA00023012"/>
    </source>
</evidence>
<evidence type="ECO:0000259" key="3">
    <source>
        <dbReference type="PROSITE" id="PS50894"/>
    </source>
</evidence>
<sequence length="111" mass="12049">MIDWARVEDLLDEVGAEDFDEIVGLFLTEVETAVAKLEAAGDNPVLLEEHMHFLKGAALNLGFDALAQACQKGETAATMNTPQEVTAAEVREIYSQSRAVFERDLPGKLAA</sequence>
<reference evidence="4 5" key="1">
    <citation type="submission" date="2019-12" db="EMBL/GenBank/DDBJ databases">
        <title>Complete Genome Sequence of a Quorum-Sensing Bacterium,Rhodobacteraceae bacterium C31, Isolated from a marine microalgae symbiotic bacteria.</title>
        <authorList>
            <person name="Zhang Y."/>
        </authorList>
    </citation>
    <scope>NUCLEOTIDE SEQUENCE [LARGE SCALE GENOMIC DNA]</scope>
    <source>
        <strain evidence="4 5">C31</strain>
    </source>
</reference>
<gene>
    <name evidence="4" type="ORF">GQA70_19280</name>
</gene>
<dbReference type="PROSITE" id="PS50894">
    <property type="entry name" value="HPT"/>
    <property type="match status" value="1"/>
</dbReference>
<dbReference type="RefSeq" id="WP_023848750.1">
    <property type="nucleotide sequence ID" value="NZ_CP047166.1"/>
</dbReference>
<keyword evidence="2" id="KW-0597">Phosphoprotein</keyword>
<dbReference type="SUPFAM" id="SSF47226">
    <property type="entry name" value="Histidine-containing phosphotransfer domain, HPT domain"/>
    <property type="match status" value="1"/>
</dbReference>
<dbReference type="Proteomes" id="UP000596387">
    <property type="component" value="Chromosome"/>
</dbReference>
<dbReference type="InterPro" id="IPR008207">
    <property type="entry name" value="Sig_transdc_His_kin_Hpt_dom"/>
</dbReference>
<name>A0ABX7FCG4_9RHOB</name>
<proteinExistence type="predicted"/>
<evidence type="ECO:0000313" key="4">
    <source>
        <dbReference type="EMBL" id="QRF68265.1"/>
    </source>
</evidence>
<accession>A0ABX7FCG4</accession>
<dbReference type="Pfam" id="PF01627">
    <property type="entry name" value="Hpt"/>
    <property type="match status" value="1"/>
</dbReference>
<protein>
    <submittedName>
        <fullName evidence="4">Histidine kinase</fullName>
    </submittedName>
</protein>